<keyword evidence="4 8" id="KW-0420">Kringle</keyword>
<dbReference type="SMART" id="SM00034">
    <property type="entry name" value="CLECT"/>
    <property type="match status" value="1"/>
</dbReference>
<evidence type="ECO:0000256" key="7">
    <source>
        <dbReference type="ARBA" id="ARBA00023157"/>
    </source>
</evidence>
<dbReference type="SMART" id="SM00130">
    <property type="entry name" value="KR"/>
    <property type="match status" value="1"/>
</dbReference>
<gene>
    <name evidence="16" type="primary">LOC100370048</name>
</gene>
<evidence type="ECO:0000256" key="6">
    <source>
        <dbReference type="ARBA" id="ARBA00023136"/>
    </source>
</evidence>
<keyword evidence="15" id="KW-1185">Reference proteome</keyword>
<keyword evidence="6" id="KW-0472">Membrane</keyword>
<dbReference type="Gene3D" id="3.10.100.10">
    <property type="entry name" value="Mannose-Binding Protein A, subunit A"/>
    <property type="match status" value="1"/>
</dbReference>
<keyword evidence="5" id="KW-0204">Cytolysis</keyword>
<dbReference type="PROSITE" id="PS00279">
    <property type="entry name" value="MACPF_1"/>
    <property type="match status" value="1"/>
</dbReference>
<dbReference type="Pfam" id="PF00059">
    <property type="entry name" value="Lectin_C"/>
    <property type="match status" value="1"/>
</dbReference>
<comment type="caution">
    <text evidence="8">Lacks conserved residue(s) required for the propagation of feature annotation.</text>
</comment>
<dbReference type="PROSITE" id="PS50070">
    <property type="entry name" value="KRINGLE_2"/>
    <property type="match status" value="1"/>
</dbReference>
<name>A0ABM0GK36_SACKO</name>
<dbReference type="InterPro" id="IPR036116">
    <property type="entry name" value="FN3_sf"/>
</dbReference>
<evidence type="ECO:0000256" key="4">
    <source>
        <dbReference type="ARBA" id="ARBA00022572"/>
    </source>
</evidence>
<keyword evidence="3" id="KW-0964">Secreted</keyword>
<dbReference type="InterPro" id="IPR016186">
    <property type="entry name" value="C-type_lectin-like/link_sf"/>
</dbReference>
<feature type="domain" description="Fibronectin type-III" evidence="13">
    <location>
        <begin position="235"/>
        <end position="332"/>
    </location>
</feature>
<dbReference type="InterPro" id="IPR036383">
    <property type="entry name" value="TSP1_rpt_sf"/>
</dbReference>
<feature type="domain" description="C-type lectin" evidence="11">
    <location>
        <begin position="790"/>
        <end position="902"/>
    </location>
</feature>
<dbReference type="InterPro" id="IPR001304">
    <property type="entry name" value="C-type_lectin-like"/>
</dbReference>
<dbReference type="RefSeq" id="XP_002731611.1">
    <property type="nucleotide sequence ID" value="XM_002731565.1"/>
</dbReference>
<accession>A0ABM0GK36</accession>
<comment type="subcellular location">
    <subcellularLocation>
        <location evidence="1">Membrane</location>
    </subcellularLocation>
    <subcellularLocation>
        <location evidence="2">Secreted</location>
    </subcellularLocation>
</comment>
<evidence type="ECO:0000259" key="12">
    <source>
        <dbReference type="PROSITE" id="PS50070"/>
    </source>
</evidence>
<dbReference type="PROSITE" id="PS50853">
    <property type="entry name" value="FN3"/>
    <property type="match status" value="1"/>
</dbReference>
<dbReference type="PANTHER" id="PTHR45742:SF8">
    <property type="entry name" value="FLOCCULATION PROTEIN FLO11"/>
    <property type="match status" value="1"/>
</dbReference>
<feature type="signal peptide" evidence="10">
    <location>
        <begin position="1"/>
        <end position="24"/>
    </location>
</feature>
<dbReference type="CDD" id="cd00108">
    <property type="entry name" value="KR"/>
    <property type="match status" value="1"/>
</dbReference>
<evidence type="ECO:0000256" key="2">
    <source>
        <dbReference type="ARBA" id="ARBA00004613"/>
    </source>
</evidence>
<dbReference type="SUPFAM" id="SSF56436">
    <property type="entry name" value="C-type lectin-like"/>
    <property type="match status" value="1"/>
</dbReference>
<dbReference type="InterPro" id="IPR013806">
    <property type="entry name" value="Kringle-like"/>
</dbReference>
<dbReference type="InterPro" id="IPR016187">
    <property type="entry name" value="CTDL_fold"/>
</dbReference>
<evidence type="ECO:0000259" key="14">
    <source>
        <dbReference type="PROSITE" id="PS51412"/>
    </source>
</evidence>
<dbReference type="PROSITE" id="PS50092">
    <property type="entry name" value="TSP1"/>
    <property type="match status" value="2"/>
</dbReference>
<protein>
    <submittedName>
        <fullName evidence="16">Uncharacterized protein LOC100370048</fullName>
    </submittedName>
</protein>
<dbReference type="PROSITE" id="PS51412">
    <property type="entry name" value="MACPF_2"/>
    <property type="match status" value="1"/>
</dbReference>
<proteinExistence type="predicted"/>
<dbReference type="SMART" id="SM00209">
    <property type="entry name" value="TSP1"/>
    <property type="match status" value="2"/>
</dbReference>
<feature type="chain" id="PRO_5046334501" evidence="10">
    <location>
        <begin position="25"/>
        <end position="2373"/>
    </location>
</feature>
<evidence type="ECO:0000313" key="16">
    <source>
        <dbReference type="RefSeq" id="XP_002731611.1"/>
    </source>
</evidence>
<dbReference type="Pfam" id="PF00041">
    <property type="entry name" value="fn3"/>
    <property type="match status" value="1"/>
</dbReference>
<dbReference type="InterPro" id="IPR038178">
    <property type="entry name" value="Kringle_sf"/>
</dbReference>
<dbReference type="GeneID" id="100370048"/>
<dbReference type="Pfam" id="PF19030">
    <property type="entry name" value="TSP1_ADAMTS"/>
    <property type="match status" value="2"/>
</dbReference>
<evidence type="ECO:0000256" key="5">
    <source>
        <dbReference type="ARBA" id="ARBA00022852"/>
    </source>
</evidence>
<feature type="region of interest" description="Disordered" evidence="9">
    <location>
        <begin position="218"/>
        <end position="237"/>
    </location>
</feature>
<feature type="domain" description="MACPF" evidence="14">
    <location>
        <begin position="1391"/>
        <end position="1729"/>
    </location>
</feature>
<dbReference type="SMART" id="SM00060">
    <property type="entry name" value="FN3"/>
    <property type="match status" value="2"/>
</dbReference>
<evidence type="ECO:0000256" key="3">
    <source>
        <dbReference type="ARBA" id="ARBA00022525"/>
    </source>
</evidence>
<dbReference type="SUPFAM" id="SSF49265">
    <property type="entry name" value="Fibronectin type III"/>
    <property type="match status" value="1"/>
</dbReference>
<dbReference type="SUPFAM" id="SSF57440">
    <property type="entry name" value="Kringle-like"/>
    <property type="match status" value="1"/>
</dbReference>
<dbReference type="PROSITE" id="PS50041">
    <property type="entry name" value="C_TYPE_LECTIN_2"/>
    <property type="match status" value="1"/>
</dbReference>
<dbReference type="InterPro" id="IPR003961">
    <property type="entry name" value="FN3_dom"/>
</dbReference>
<dbReference type="SMART" id="SM00457">
    <property type="entry name" value="MACPF"/>
    <property type="match status" value="1"/>
</dbReference>
<organism evidence="15 16">
    <name type="scientific">Saccoglossus kowalevskii</name>
    <name type="common">Acorn worm</name>
    <dbReference type="NCBI Taxonomy" id="10224"/>
    <lineage>
        <taxon>Eukaryota</taxon>
        <taxon>Metazoa</taxon>
        <taxon>Hemichordata</taxon>
        <taxon>Enteropneusta</taxon>
        <taxon>Harrimaniidae</taxon>
        <taxon>Saccoglossus</taxon>
    </lineage>
</organism>
<evidence type="ECO:0000259" key="13">
    <source>
        <dbReference type="PROSITE" id="PS50853"/>
    </source>
</evidence>
<dbReference type="SUPFAM" id="SSF82895">
    <property type="entry name" value="TSP-1 type 1 repeat"/>
    <property type="match status" value="2"/>
</dbReference>
<keyword evidence="7" id="KW-1015">Disulfide bond</keyword>
<dbReference type="CDD" id="cd00037">
    <property type="entry name" value="CLECT"/>
    <property type="match status" value="1"/>
</dbReference>
<dbReference type="Pfam" id="PF01823">
    <property type="entry name" value="MACPF"/>
    <property type="match status" value="1"/>
</dbReference>
<evidence type="ECO:0000256" key="9">
    <source>
        <dbReference type="SAM" id="MobiDB-lite"/>
    </source>
</evidence>
<dbReference type="Gene3D" id="2.40.20.10">
    <property type="entry name" value="Plasminogen Kringle 4"/>
    <property type="match status" value="1"/>
</dbReference>
<dbReference type="InterPro" id="IPR000001">
    <property type="entry name" value="Kringle"/>
</dbReference>
<dbReference type="Gene3D" id="2.60.40.10">
    <property type="entry name" value="Immunoglobulins"/>
    <property type="match status" value="1"/>
</dbReference>
<dbReference type="Gene3D" id="2.20.100.10">
    <property type="entry name" value="Thrombospondin type-1 (TSP1) repeat"/>
    <property type="match status" value="2"/>
</dbReference>
<dbReference type="PANTHER" id="PTHR45742">
    <property type="entry name" value="COMPLEMENT COMPONENT C6"/>
    <property type="match status" value="1"/>
</dbReference>
<dbReference type="InterPro" id="IPR000884">
    <property type="entry name" value="TSP1_rpt"/>
</dbReference>
<reference evidence="16" key="1">
    <citation type="submission" date="2025-08" db="UniProtKB">
        <authorList>
            <consortium name="RefSeq"/>
        </authorList>
    </citation>
    <scope>IDENTIFICATION</scope>
    <source>
        <tissue evidence="16">Testes</tissue>
    </source>
</reference>
<evidence type="ECO:0000256" key="10">
    <source>
        <dbReference type="SAM" id="SignalP"/>
    </source>
</evidence>
<evidence type="ECO:0000313" key="15">
    <source>
        <dbReference type="Proteomes" id="UP000694865"/>
    </source>
</evidence>
<dbReference type="Pfam" id="PF00051">
    <property type="entry name" value="Kringle"/>
    <property type="match status" value="1"/>
</dbReference>
<feature type="compositionally biased region" description="Polar residues" evidence="9">
    <location>
        <begin position="218"/>
        <end position="228"/>
    </location>
</feature>
<keyword evidence="10" id="KW-0732">Signal</keyword>
<feature type="domain" description="Kringle" evidence="12">
    <location>
        <begin position="340"/>
        <end position="427"/>
    </location>
</feature>
<dbReference type="InterPro" id="IPR020863">
    <property type="entry name" value="MACPF_CS"/>
</dbReference>
<dbReference type="InterPro" id="IPR020864">
    <property type="entry name" value="MACPF"/>
</dbReference>
<dbReference type="CDD" id="cd00063">
    <property type="entry name" value="FN3"/>
    <property type="match status" value="1"/>
</dbReference>
<evidence type="ECO:0000256" key="8">
    <source>
        <dbReference type="PROSITE-ProRule" id="PRU00121"/>
    </source>
</evidence>
<dbReference type="InterPro" id="IPR013783">
    <property type="entry name" value="Ig-like_fold"/>
</dbReference>
<evidence type="ECO:0000259" key="11">
    <source>
        <dbReference type="PROSITE" id="PS50041"/>
    </source>
</evidence>
<evidence type="ECO:0000256" key="1">
    <source>
        <dbReference type="ARBA" id="ARBA00004370"/>
    </source>
</evidence>
<sequence>MGYSIYAISLSTLVLFALLPRVDAAYGISHGPITCLCVDSSFQTLDYNEIVAKDGCSLFDRCETCTTDVHQPCASCPPGRYGVRCQYECNCGIQPCDDGVNGDGECHCETDDYLAEGRCHEMEKMTTESPGQRMPSPNVFPDRGKITVTWIQMLSQYDPIVGYELDYKKTRGYTGRSYSSWATVATIDHANKTFVDFPVDESQSGFYKFRISTTHIESGSKSGASTSPIRVPGTPKAPPEVRTVSIIGNSIIIEWSEPPADMTSSNEVIGYVIQYFSSQRVWVTYADAAFNERTIMIGGLEYGQTYRLRVAARNRLGRGDWSPEASPYLKDALECYTKRDGSDYRGKVSQTRSGKVCLKWSSQSGGDIQTPYNHPGRGLGNHNFCRNPGNPSFKPGSDSHLANAWCYIANEDVSYSMCVLPEHQEHCNPTPDDETEIHKKIPLTNGEICTCAFQATLTDKYLKPDSYIGWTYACAAAVEQQVVDLIENVYNMNSEVCYDECRKSAGCEAFTYSTGGHGNETDVRLCTLFSDLNQHHVEIEKNDSWAQHLGQSIPESNYILSWGCWAVSDPRHPGNTWKDVGLQNYLVFTDQAYSNYSISVDVADGPSEGLYISFIISGTDNSTFPIDVLVTPGTNVFKISNINVGFISALKIIGQIGQKITLNKVEINFKSITTVFVCDWCDGVSSLEIQAATGSCQRKGSIGGSSSANTRQLVPTTTTIYSDHQGFACSSLAYAASYKEAFFGVCPLTPQLISVGLPQIMPDYYVGLRDKHPPRAISKRSTRASDMPDFEIFEEKVTWQEAVDLCLERGTVLAKVFSRTTMDAIIRTTGSTHRGEDLWINGYHVGFTTWRTHEKLPLSLNDLPWESGEPNLSGKCLQLWWRTNTYKLDDDICSNKKMYVCESQQTSDFFVFLVSYAYHPSWEIGHQQDSFNQAGPVPVFPLLPSFDAMLLTSQNVVNVPFLSSDSVRINECMYNNKLYANTECAALMNFNLDSLQNEHLEDESVIVEEASLSLNFIGKRYIQHLEIDGISDPWSRTFGGLQIPRSVLIDTIDTNSTESLAVNIVSPPLQTWAQDRLNGKFMAGRYGLMIRPLQGIQQAGFDDLVIWSHSRLRPRITLKIQLYKWLVGPWSACIQEECLGGMQHRTVVCINAVTDILAGNDDKCMFQIRPHSEQSCVTHYDERCYEWTPVARPGAICRNTGGCGHGTLDGITVCQNIGTQETVPEYFCASDSSSAGTTFHCSDFSMCTYHWAVGEWSECSDRCGDGVMTRRLSCVSSNNTYVGDGMCSSTTNEIPASTKKCQDYSDCNVWQSLSMLRQDQIYGDRQRILTQINLTVPALEAEADRIKAKQNIAESQLELRLQTLRADRNIPEETITAESLEAQARQTVAKNRIQIPADGTTSFPNIGYLGRGYDIFYGNPRHDDGSVDPGFRQSVVGLTYNKVRYSSDRLYLVPDQADLIREMGSYFGSTTSIITSEKTYRKSLSVDVSVSAKGSFDIFSASFSASASYKQMLQSTLNTENIFVDIIGRVIVYDARLSPFTTDVSDEFREAVRRLPAVSCCEFDIGCHLDCPLYDEFIGAFGTHYTSRVLMGGRAVQRHQMTRQAFERQQEREIGAGFSASGGVAGIASFNTAMETKITNSMKESLSQSKTSSTEFFLGGQSGVGEIAEGSTDSLKEWSSTVFDNPVPIKYDLQVIVDLLTEDNFPKEKKINIKEQVLRGRLLSYCSRIPNLRCGDFSERGVDEIGNSVHFGDGIYLSMSTNDGKTYSLQEEGDNRVYIRPSAYNDQSYDTVVTIVPLPNSLCTWARQYPSGPSNAFGGDWVKFMKEVNHHVPSQSSVFTGLSGEDCQDHCKRMSSCKAGTYTSKNGGYCLIFTAKEHVDFRAYYTKTTGAWFWKKTKKVPYPFTYHWSCYSSLDKEHFGSRWDGLQLQSFRSRTRFVKKEQRKAFSILSPIAIMNVQKDEVHYGDPFILVAQSGVVTRKQGEGFYRIEDDSSENLFSDYYLRFRFINDYKRNGMPVKFGDDIMLQEMTNGDRTTEKFLMQFLPYYLMVETKDPCFQFLWFTIGGCSQDKLHVKHKIYETDSNNHYTWNIKRAFLKGLLPGISEPNLSGVERFSFYVKEDGKTVRTDIQFTRPVKRRHQVPGTVDDEVAGVAVTPGFDGHDILSGDFVVTLKRGTKSVFNPIHQKFTAFGRRLSDYTIDVTFQENIKDDDVIHVEMSEEIVDEEGNALIGETAIEQHIYIIPAFTVQIWDASYLVRSDDQTAKEIVLKVRFNKPVVNAERELPDVYDFDVSDIKNETVDVSAILKVEPVNHGRICPKHIACHTEFYVRLAAASISDARQFYFDIIPGRLKSARDFLFVNSKPTLIDFNTVYEN</sequence>
<dbReference type="Proteomes" id="UP000694865">
    <property type="component" value="Unplaced"/>
</dbReference>